<evidence type="ECO:0000313" key="1">
    <source>
        <dbReference type="EMBL" id="BCE55226.1"/>
    </source>
</evidence>
<dbReference type="RefSeq" id="WP_182869817.1">
    <property type="nucleotide sequence ID" value="NZ_AP022638.1"/>
</dbReference>
<proteinExistence type="predicted"/>
<dbReference type="EMBL" id="AP023095">
    <property type="protein sequence ID" value="BCE55226.1"/>
    <property type="molecule type" value="Genomic_DNA"/>
</dbReference>
<organism evidence="1">
    <name type="scientific">Bradyrhizobium diazoefficiens</name>
    <dbReference type="NCBI Taxonomy" id="1355477"/>
    <lineage>
        <taxon>Bacteria</taxon>
        <taxon>Pseudomonadati</taxon>
        <taxon>Pseudomonadota</taxon>
        <taxon>Alphaproteobacteria</taxon>
        <taxon>Hyphomicrobiales</taxon>
        <taxon>Nitrobacteraceae</taxon>
        <taxon>Bradyrhizobium</taxon>
    </lineage>
</organism>
<evidence type="ECO:0000313" key="2">
    <source>
        <dbReference type="EMBL" id="BCE63960.1"/>
    </source>
</evidence>
<gene>
    <name evidence="1" type="ORF">XF5B_27380</name>
    <name evidence="2" type="ORF">XF6B_27590</name>
</gene>
<reference evidence="1" key="1">
    <citation type="submission" date="2020-05" db="EMBL/GenBank/DDBJ databases">
        <title>Complete genome sequence of Bradyrhizobium diazoefficiens XF5 isolated from soybean nodule.</title>
        <authorList>
            <person name="Noda R."/>
            <person name="Kakizaki K."/>
            <person name="Minamisawa K."/>
        </authorList>
    </citation>
    <scope>NUCLEOTIDE SEQUENCE</scope>
    <source>
        <strain evidence="1">XF5</strain>
    </source>
</reference>
<accession>A0A809ZRN8</accession>
<reference evidence="2" key="2">
    <citation type="submission" date="2020-05" db="EMBL/GenBank/DDBJ databases">
        <title>Complete genome sequence of Bradyrhizobium diazoefficiens XF6 isolated from soybean nodule.</title>
        <authorList>
            <person name="Noda R."/>
            <person name="Kakizaki K."/>
            <person name="Minamisawa K."/>
        </authorList>
    </citation>
    <scope>NUCLEOTIDE SEQUENCE</scope>
    <source>
        <strain evidence="2">XF6</strain>
    </source>
</reference>
<sequence>MTRLLRINRPDCEKAFAFDMGVCGDPDCGLHLIPSRKDGTPICEMVIGRDQLRDMLAIIHDKGLDLP</sequence>
<dbReference type="AlphaFoldDB" id="A0A809ZRN8"/>
<protein>
    <submittedName>
        <fullName evidence="1">Uncharacterized protein</fullName>
    </submittedName>
</protein>
<name>A0A809ZRN8_9BRAD</name>
<dbReference type="EMBL" id="AP023096">
    <property type="protein sequence ID" value="BCE63960.1"/>
    <property type="molecule type" value="Genomic_DNA"/>
</dbReference>